<dbReference type="Proteomes" id="UP000789702">
    <property type="component" value="Unassembled WGS sequence"/>
</dbReference>
<protein>
    <submittedName>
        <fullName evidence="1">14417_t:CDS:1</fullName>
    </submittedName>
</protein>
<sequence>GKANGSLYLDDGETYDYEKGQFVHLQFTFSNRTLISKSLTLLKNDKNLYAQSINSVRVERIIVLGLDLKPKSVFANCIDGIKTLKRELQFGFAATTSADVIIIKGADLLITEEW</sequence>
<reference evidence="1" key="1">
    <citation type="submission" date="2021-06" db="EMBL/GenBank/DDBJ databases">
        <authorList>
            <person name="Kallberg Y."/>
            <person name="Tangrot J."/>
            <person name="Rosling A."/>
        </authorList>
    </citation>
    <scope>NUCLEOTIDE SEQUENCE</scope>
    <source>
        <strain evidence="1">IL203A</strain>
    </source>
</reference>
<organism evidence="1 2">
    <name type="scientific">Dentiscutata heterogama</name>
    <dbReference type="NCBI Taxonomy" id="1316150"/>
    <lineage>
        <taxon>Eukaryota</taxon>
        <taxon>Fungi</taxon>
        <taxon>Fungi incertae sedis</taxon>
        <taxon>Mucoromycota</taxon>
        <taxon>Glomeromycotina</taxon>
        <taxon>Glomeromycetes</taxon>
        <taxon>Diversisporales</taxon>
        <taxon>Gigasporaceae</taxon>
        <taxon>Dentiscutata</taxon>
    </lineage>
</organism>
<proteinExistence type="predicted"/>
<evidence type="ECO:0000313" key="1">
    <source>
        <dbReference type="EMBL" id="CAG8768555.1"/>
    </source>
</evidence>
<keyword evidence="2" id="KW-1185">Reference proteome</keyword>
<evidence type="ECO:0000313" key="2">
    <source>
        <dbReference type="Proteomes" id="UP000789702"/>
    </source>
</evidence>
<gene>
    <name evidence="1" type="ORF">DHETER_LOCUS15702</name>
</gene>
<dbReference type="EMBL" id="CAJVPU010055385">
    <property type="protein sequence ID" value="CAG8768555.1"/>
    <property type="molecule type" value="Genomic_DNA"/>
</dbReference>
<feature type="non-terminal residue" evidence="1">
    <location>
        <position position="1"/>
    </location>
</feature>
<accession>A0ACA9QXI0</accession>
<comment type="caution">
    <text evidence="1">The sequence shown here is derived from an EMBL/GenBank/DDBJ whole genome shotgun (WGS) entry which is preliminary data.</text>
</comment>
<name>A0ACA9QXI0_9GLOM</name>
<feature type="non-terminal residue" evidence="1">
    <location>
        <position position="114"/>
    </location>
</feature>